<dbReference type="GO" id="GO:0033588">
    <property type="term" value="C:elongator holoenzyme complex"/>
    <property type="evidence" value="ECO:0007669"/>
    <property type="project" value="InterPro"/>
</dbReference>
<evidence type="ECO:0000256" key="9">
    <source>
        <dbReference type="SAM" id="MobiDB-lite"/>
    </source>
</evidence>
<dbReference type="GO" id="GO:0000049">
    <property type="term" value="F:tRNA binding"/>
    <property type="evidence" value="ECO:0007669"/>
    <property type="project" value="TreeGrafter"/>
</dbReference>
<sequence>MARAWPACPVSRKIGLRAQASAQTRSTCSMASDDAQAHAAHALLKSFTLQRSTMHPTAQARFQAAAGTRAPWRSAVSAMATNDPLSPAPILLFLDDLDVLAGHQVFQQVVRDTCSAMRQCSGAVVALAIDGPAAELASACSSAPALTLLDCHSDAHGCWARAGVQSSPHAIPGTLAAPPGLWAGRVASAVAAGPAPAACVVDGLDGWVGAHGVRAVLSLLADLARSPGVVGLLARLRPGAHEERACALLRRAVHAEVALLPPPPGAGPEALCVALCARPRARAGPRVEAVAVSRAGQVGKQGKPGQGGASLMYAPVTTATAPGPRVGAEAGGQGSRGPSVRAGVAPGAAPPPGPGVAGGMKLGLTPEESAARSSVQLPYERQGQALQQLGTDFREYLPRAAGGRGSTTNHVLYVRDSDSEHDSDEDPDDDIDI</sequence>
<evidence type="ECO:0000256" key="4">
    <source>
        <dbReference type="ARBA" id="ARBA00009567"/>
    </source>
</evidence>
<dbReference type="InterPro" id="IPR019519">
    <property type="entry name" value="Elp5"/>
</dbReference>
<evidence type="ECO:0000256" key="2">
    <source>
        <dbReference type="ARBA" id="ARBA00004496"/>
    </source>
</evidence>
<dbReference type="GO" id="GO:0002098">
    <property type="term" value="P:tRNA wobble uridine modification"/>
    <property type="evidence" value="ECO:0007669"/>
    <property type="project" value="InterPro"/>
</dbReference>
<accession>A0A1D2A5E5</accession>
<proteinExistence type="inferred from homology"/>
<feature type="compositionally biased region" description="Acidic residues" evidence="9">
    <location>
        <begin position="421"/>
        <end position="433"/>
    </location>
</feature>
<evidence type="ECO:0000256" key="1">
    <source>
        <dbReference type="ARBA" id="ARBA00004123"/>
    </source>
</evidence>
<evidence type="ECO:0000256" key="5">
    <source>
        <dbReference type="ARBA" id="ARBA00020264"/>
    </source>
</evidence>
<comment type="subcellular location">
    <subcellularLocation>
        <location evidence="2">Cytoplasm</location>
    </subcellularLocation>
    <subcellularLocation>
        <location evidence="1">Nucleus</location>
    </subcellularLocation>
</comment>
<evidence type="ECO:0000256" key="7">
    <source>
        <dbReference type="ARBA" id="ARBA00022694"/>
    </source>
</evidence>
<keyword evidence="8" id="KW-0539">Nucleus</keyword>
<comment type="pathway">
    <text evidence="3">tRNA modification; 5-methoxycarbonylmethyl-2-thiouridine-tRNA biosynthesis.</text>
</comment>
<reference evidence="10" key="1">
    <citation type="submission" date="2015-08" db="EMBL/GenBank/DDBJ databases">
        <authorList>
            <person name="Babu N.S."/>
            <person name="Beckwith C.J."/>
            <person name="Beseler K.G."/>
            <person name="Brison A."/>
            <person name="Carone J.V."/>
            <person name="Caskin T.P."/>
            <person name="Diamond M."/>
            <person name="Durham M.E."/>
            <person name="Foxe J.M."/>
            <person name="Go M."/>
            <person name="Henderson B.A."/>
            <person name="Jones I.B."/>
            <person name="McGettigan J.A."/>
            <person name="Micheletti S.J."/>
            <person name="Nasrallah M.E."/>
            <person name="Ortiz D."/>
            <person name="Piller C.R."/>
            <person name="Privatt S.R."/>
            <person name="Schneider S.L."/>
            <person name="Sharp S."/>
            <person name="Smith T.C."/>
            <person name="Stanton J.D."/>
            <person name="Ullery H.E."/>
            <person name="Wilson R.J."/>
            <person name="Serrano M.G."/>
            <person name="Buck G."/>
            <person name="Lee V."/>
            <person name="Wang Y."/>
            <person name="Carvalho R."/>
            <person name="Voegtly L."/>
            <person name="Shi R."/>
            <person name="Duckworth R."/>
            <person name="Johnson A."/>
            <person name="Loviza R."/>
            <person name="Walstead R."/>
            <person name="Shah Z."/>
            <person name="Kiflezghi M."/>
            <person name="Wade K."/>
            <person name="Ball S.L."/>
            <person name="Bradley K.W."/>
            <person name="Asai D.J."/>
            <person name="Bowman C.A."/>
            <person name="Russell D.A."/>
            <person name="Pope W.H."/>
            <person name="Jacobs-Sera D."/>
            <person name="Hendrix R.W."/>
            <person name="Hatfull G.F."/>
        </authorList>
    </citation>
    <scope>NUCLEOTIDE SEQUENCE</scope>
</reference>
<keyword evidence="6" id="KW-0963">Cytoplasm</keyword>
<keyword evidence="7" id="KW-0819">tRNA processing</keyword>
<comment type="similarity">
    <text evidence="4">Belongs to the ELP5 family.</text>
</comment>
<name>A0A1D2A5E5_AUXPR</name>
<dbReference type="PANTHER" id="PTHR15641:SF1">
    <property type="entry name" value="ELONGATOR COMPLEX PROTEIN 5"/>
    <property type="match status" value="1"/>
</dbReference>
<feature type="region of interest" description="Disordered" evidence="9">
    <location>
        <begin position="320"/>
        <end position="362"/>
    </location>
</feature>
<dbReference type="GO" id="GO:0005634">
    <property type="term" value="C:nucleus"/>
    <property type="evidence" value="ECO:0007669"/>
    <property type="project" value="UniProtKB-SubCell"/>
</dbReference>
<dbReference type="EMBL" id="GDKF01004254">
    <property type="protein sequence ID" value="JAT74368.1"/>
    <property type="molecule type" value="Transcribed_RNA"/>
</dbReference>
<protein>
    <recommendedName>
        <fullName evidence="5">Elongator complex protein 5</fullName>
    </recommendedName>
</protein>
<organism evidence="10">
    <name type="scientific">Auxenochlorella protothecoides</name>
    <name type="common">Green microalga</name>
    <name type="synonym">Chlorella protothecoides</name>
    <dbReference type="NCBI Taxonomy" id="3075"/>
    <lineage>
        <taxon>Eukaryota</taxon>
        <taxon>Viridiplantae</taxon>
        <taxon>Chlorophyta</taxon>
        <taxon>core chlorophytes</taxon>
        <taxon>Trebouxiophyceae</taxon>
        <taxon>Chlorellales</taxon>
        <taxon>Chlorellaceae</taxon>
        <taxon>Auxenochlorella</taxon>
    </lineage>
</organism>
<dbReference type="AlphaFoldDB" id="A0A1D2A5E5"/>
<dbReference type="GO" id="GO:0005829">
    <property type="term" value="C:cytosol"/>
    <property type="evidence" value="ECO:0007669"/>
    <property type="project" value="TreeGrafter"/>
</dbReference>
<evidence type="ECO:0000256" key="8">
    <source>
        <dbReference type="ARBA" id="ARBA00023242"/>
    </source>
</evidence>
<dbReference type="UniPathway" id="UPA00988"/>
<dbReference type="PANTHER" id="PTHR15641">
    <property type="entry name" value="ELONGATOR COMPLEX PROTEIN 5"/>
    <property type="match status" value="1"/>
</dbReference>
<evidence type="ECO:0000256" key="6">
    <source>
        <dbReference type="ARBA" id="ARBA00022490"/>
    </source>
</evidence>
<evidence type="ECO:0000256" key="3">
    <source>
        <dbReference type="ARBA" id="ARBA00005043"/>
    </source>
</evidence>
<evidence type="ECO:0000313" key="10">
    <source>
        <dbReference type="EMBL" id="JAT74368.1"/>
    </source>
</evidence>
<feature type="region of interest" description="Disordered" evidence="9">
    <location>
        <begin position="398"/>
        <end position="433"/>
    </location>
</feature>
<gene>
    <name evidence="10" type="ORF">g.33448</name>
</gene>